<proteinExistence type="predicted"/>
<dbReference type="WBParaSite" id="SSTP_0000440800.1">
    <property type="protein sequence ID" value="SSTP_0000440800.1"/>
    <property type="gene ID" value="SSTP_0000440800"/>
</dbReference>
<organism evidence="1">
    <name type="scientific">Strongyloides stercoralis</name>
    <name type="common">Threadworm</name>
    <dbReference type="NCBI Taxonomy" id="6248"/>
    <lineage>
        <taxon>Eukaryota</taxon>
        <taxon>Metazoa</taxon>
        <taxon>Ecdysozoa</taxon>
        <taxon>Nematoda</taxon>
        <taxon>Chromadorea</taxon>
        <taxon>Rhabditida</taxon>
        <taxon>Tylenchina</taxon>
        <taxon>Panagrolaimomorpha</taxon>
        <taxon>Strongyloidoidea</taxon>
        <taxon>Strongyloididae</taxon>
        <taxon>Strongyloides</taxon>
    </lineage>
</organism>
<name>A0A0K0E4I8_STRER</name>
<accession>A0A0K0E4I8</accession>
<evidence type="ECO:0000313" key="1">
    <source>
        <dbReference type="WBParaSite" id="SSTP_0000440800.1"/>
    </source>
</evidence>
<dbReference type="AlphaFoldDB" id="A0A0K0E4I8"/>
<sequence length="38" mass="4344">NFSVAIDVPFDNCLDESIEDEDSYVKILFHQLINKKSG</sequence>
<protein>
    <submittedName>
        <fullName evidence="1">Agmatinase</fullName>
    </submittedName>
</protein>
<reference evidence="1" key="1">
    <citation type="submission" date="2015-08" db="UniProtKB">
        <authorList>
            <consortium name="WormBaseParasite"/>
        </authorList>
    </citation>
    <scope>IDENTIFICATION</scope>
</reference>